<dbReference type="AlphaFoldDB" id="A0A1Y3GD98"/>
<accession>A0A1Y3GD98</accession>
<organism evidence="2 3">
    <name type="scientific">Methanonatronarchaeum thermophilum</name>
    <dbReference type="NCBI Taxonomy" id="1927129"/>
    <lineage>
        <taxon>Archaea</taxon>
        <taxon>Methanobacteriati</taxon>
        <taxon>Methanobacteriota</taxon>
        <taxon>Methanonatronarchaeia</taxon>
        <taxon>Methanonatronarchaeales</taxon>
        <taxon>Methanonatronarchaeaceae</taxon>
        <taxon>Methanonatronarchaeum</taxon>
    </lineage>
</organism>
<dbReference type="Pfam" id="PF02577">
    <property type="entry name" value="BFN_dom"/>
    <property type="match status" value="1"/>
</dbReference>
<comment type="caution">
    <text evidence="2">The sequence shown here is derived from an EMBL/GenBank/DDBJ whole genome shotgun (WGS) entry which is preliminary data.</text>
</comment>
<dbReference type="InterPro" id="IPR036104">
    <property type="entry name" value="BFN_sf"/>
</dbReference>
<dbReference type="GO" id="GO:0004518">
    <property type="term" value="F:nuclease activity"/>
    <property type="evidence" value="ECO:0007669"/>
    <property type="project" value="InterPro"/>
</dbReference>
<dbReference type="Proteomes" id="UP000195137">
    <property type="component" value="Unassembled WGS sequence"/>
</dbReference>
<dbReference type="RefSeq" id="WP_086637247.1">
    <property type="nucleotide sequence ID" value="NZ_MRZU01000003.1"/>
</dbReference>
<reference evidence="2 3" key="1">
    <citation type="submission" date="2016-12" db="EMBL/GenBank/DDBJ databases">
        <title>Discovery of methanogenic haloarchaea.</title>
        <authorList>
            <person name="Sorokin D.Y."/>
            <person name="Makarova K.S."/>
            <person name="Abbas B."/>
            <person name="Ferrer M."/>
            <person name="Golyshin P.N."/>
        </authorList>
    </citation>
    <scope>NUCLEOTIDE SEQUENCE [LARGE SCALE GENOMIC DNA]</scope>
    <source>
        <strain evidence="2">AMET1</strain>
    </source>
</reference>
<evidence type="ECO:0000313" key="2">
    <source>
        <dbReference type="EMBL" id="OUJ19220.1"/>
    </source>
</evidence>
<sequence length="151" mass="17019">MPEKNLIPIDIEDVCVTETTEGIAPVVVLKTKENKYMKVYVGLSEAISIDKGHRGMELKRPYSHDLIIDLLDKVGANAEKAIIDELEGGVFFAQLTLLKKGKELNIDARPSDCMALSTRCKTQLYTKPKIIEEVGKDKEEIEDLKPFHEYL</sequence>
<evidence type="ECO:0000259" key="1">
    <source>
        <dbReference type="PROSITE" id="PS51658"/>
    </source>
</evidence>
<dbReference type="OrthoDB" id="30741at2157"/>
<protein>
    <submittedName>
        <fullName evidence="2">Bifunctional nuclease with DNase and RNase activity</fullName>
    </submittedName>
</protein>
<dbReference type="InterPro" id="IPR003729">
    <property type="entry name" value="Bi_nuclease_dom"/>
</dbReference>
<dbReference type="PROSITE" id="PS51658">
    <property type="entry name" value="BFN"/>
    <property type="match status" value="1"/>
</dbReference>
<proteinExistence type="predicted"/>
<gene>
    <name evidence="2" type="ORF">AMET1_0873</name>
</gene>
<evidence type="ECO:0000313" key="3">
    <source>
        <dbReference type="Proteomes" id="UP000195137"/>
    </source>
</evidence>
<feature type="domain" description="BFN" evidence="1">
    <location>
        <begin position="6"/>
        <end position="138"/>
    </location>
</feature>
<name>A0A1Y3GD98_9EURY</name>
<dbReference type="EMBL" id="MRZU01000003">
    <property type="protein sequence ID" value="OUJ19220.1"/>
    <property type="molecule type" value="Genomic_DNA"/>
</dbReference>
<keyword evidence="3" id="KW-1185">Reference proteome</keyword>
<dbReference type="SUPFAM" id="SSF103256">
    <property type="entry name" value="Hypothetical protein TM0160"/>
    <property type="match status" value="1"/>
</dbReference>
<dbReference type="Gene3D" id="3.10.690.10">
    <property type="entry name" value="Bifunctional nuclease domain"/>
    <property type="match status" value="1"/>
</dbReference>